<feature type="transmembrane region" description="Helical" evidence="9">
    <location>
        <begin position="126"/>
        <end position="150"/>
    </location>
</feature>
<sequence length="553" mass="59752">MEGQLHHRPAPAERSCTDQSLLKSGATTPDDPFEPAKPFAAVPFDGVSKPKAARQATTWHGKAWSWLLRSDSVEAHGVGPLSEEQRTDSNFLGNLTIWTTMNGTISCFSTGTLGPLYYSLSMRDSFLIIVFCNIFSCGVPAYVATFGPRLGMRTMGIARYRRQLKPPTGSYGYYAVILPALLNLISFIGFCAVNSIVAGQVLAAVNPGHLSTTAGIVIVAVISMFVSFCGYRVLHLVERWLWLPIMLSFVLLAGFGGRHLGAATSFASDIPATAANVLSFVSIVVGFTISWSGCSADFNTYMRPNVPSYLIFGYTFLGLIIPCILIQMLGAAFGAAALSGLVPTWEAAFADANVGSLVGVALEPLGGFGKFLLVLFSLGMIVYNRGTGNNAPTQYAFSLSMQVVFPFLTRLPRFFLPVVGTAIYLPIALAAAAHFSAALSNFLGLLGYWSSIFVMVLLIEHLLFRRGRFSAYDLSVWDRSSKLPPGIAALFASLCGAAFVVLGMDQVWYRGEFAKSISHPEHHGGDIGFETGMAVAGVVYLPCRWLERRIFGR</sequence>
<evidence type="ECO:0000256" key="7">
    <source>
        <dbReference type="PIRNR" id="PIRNR002744"/>
    </source>
</evidence>
<feature type="transmembrane region" description="Helical" evidence="9">
    <location>
        <begin position="442"/>
        <end position="464"/>
    </location>
</feature>
<keyword evidence="11" id="KW-1185">Reference proteome</keyword>
<accession>A0AAV5GN06</accession>
<keyword evidence="4 9" id="KW-0812">Transmembrane</keyword>
<evidence type="ECO:0000256" key="4">
    <source>
        <dbReference type="ARBA" id="ARBA00022692"/>
    </source>
</evidence>
<dbReference type="PIRSF" id="PIRSF002744">
    <property type="entry name" value="Pur-cyt_permease"/>
    <property type="match status" value="1"/>
</dbReference>
<comment type="subcellular location">
    <subcellularLocation>
        <location evidence="1">Membrane</location>
        <topology evidence="1">Multi-pass membrane protein</topology>
    </subcellularLocation>
</comment>
<keyword evidence="5 9" id="KW-1133">Transmembrane helix</keyword>
<comment type="similarity">
    <text evidence="2 7">Belongs to the purine-cytosine permease (2.A.39) family.</text>
</comment>
<evidence type="ECO:0000313" key="10">
    <source>
        <dbReference type="EMBL" id="GJN90900.1"/>
    </source>
</evidence>
<feature type="transmembrane region" description="Helical" evidence="9">
    <location>
        <begin position="485"/>
        <end position="504"/>
    </location>
</feature>
<dbReference type="GO" id="GO:0022857">
    <property type="term" value="F:transmembrane transporter activity"/>
    <property type="evidence" value="ECO:0007669"/>
    <property type="project" value="InterPro"/>
</dbReference>
<dbReference type="EMBL" id="BQKY01000007">
    <property type="protein sequence ID" value="GJN90900.1"/>
    <property type="molecule type" value="Genomic_DNA"/>
</dbReference>
<feature type="transmembrane region" description="Helical" evidence="9">
    <location>
        <begin position="171"/>
        <end position="197"/>
    </location>
</feature>
<reference evidence="10 11" key="1">
    <citation type="submission" date="2021-12" db="EMBL/GenBank/DDBJ databases">
        <title>High titer production of polyol ester of fatty acids by Rhodotorula paludigena BS15 towards product separation-free biomass refinery.</title>
        <authorList>
            <person name="Mano J."/>
            <person name="Ono H."/>
            <person name="Tanaka T."/>
            <person name="Naito K."/>
            <person name="Sushida H."/>
            <person name="Ike M."/>
            <person name="Tokuyasu K."/>
            <person name="Kitaoka M."/>
        </authorList>
    </citation>
    <scope>NUCLEOTIDE SEQUENCE [LARGE SCALE GENOMIC DNA]</scope>
    <source>
        <strain evidence="10 11">BS15</strain>
    </source>
</reference>
<dbReference type="PANTHER" id="PTHR31806:SF5">
    <property type="entry name" value="PURINE-CYTOSINE PERMEASE FCY21"/>
    <property type="match status" value="1"/>
</dbReference>
<dbReference type="PANTHER" id="PTHR31806">
    <property type="entry name" value="PURINE-CYTOSINE PERMEASE FCY2-RELATED"/>
    <property type="match status" value="1"/>
</dbReference>
<feature type="transmembrane region" description="Helical" evidence="9">
    <location>
        <begin position="240"/>
        <end position="257"/>
    </location>
</feature>
<feature type="region of interest" description="Disordered" evidence="8">
    <location>
        <begin position="1"/>
        <end position="35"/>
    </location>
</feature>
<feature type="transmembrane region" description="Helical" evidence="9">
    <location>
        <begin position="524"/>
        <end position="543"/>
    </location>
</feature>
<comment type="caution">
    <text evidence="10">The sequence shown here is derived from an EMBL/GenBank/DDBJ whole genome shotgun (WGS) entry which is preliminary data.</text>
</comment>
<name>A0AAV5GN06_9BASI</name>
<evidence type="ECO:0000256" key="1">
    <source>
        <dbReference type="ARBA" id="ARBA00004141"/>
    </source>
</evidence>
<feature type="transmembrane region" description="Helical" evidence="9">
    <location>
        <begin position="310"/>
        <end position="337"/>
    </location>
</feature>
<dbReference type="GO" id="GO:0005886">
    <property type="term" value="C:plasma membrane"/>
    <property type="evidence" value="ECO:0007669"/>
    <property type="project" value="TreeGrafter"/>
</dbReference>
<keyword evidence="3 7" id="KW-0813">Transport</keyword>
<feature type="compositionally biased region" description="Polar residues" evidence="8">
    <location>
        <begin position="17"/>
        <end position="27"/>
    </location>
</feature>
<evidence type="ECO:0000256" key="2">
    <source>
        <dbReference type="ARBA" id="ARBA00008974"/>
    </source>
</evidence>
<dbReference type="InterPro" id="IPR001248">
    <property type="entry name" value="Pur-cyt_permease"/>
</dbReference>
<dbReference type="Proteomes" id="UP001342314">
    <property type="component" value="Unassembled WGS sequence"/>
</dbReference>
<evidence type="ECO:0000256" key="5">
    <source>
        <dbReference type="ARBA" id="ARBA00022989"/>
    </source>
</evidence>
<evidence type="ECO:0000256" key="9">
    <source>
        <dbReference type="SAM" id="Phobius"/>
    </source>
</evidence>
<evidence type="ECO:0000256" key="8">
    <source>
        <dbReference type="SAM" id="MobiDB-lite"/>
    </source>
</evidence>
<feature type="transmembrane region" description="Helical" evidence="9">
    <location>
        <begin position="209"/>
        <end position="228"/>
    </location>
</feature>
<dbReference type="Pfam" id="PF02133">
    <property type="entry name" value="Transp_cyt_pur"/>
    <property type="match status" value="1"/>
</dbReference>
<feature type="transmembrane region" description="Helical" evidence="9">
    <location>
        <begin position="414"/>
        <end position="436"/>
    </location>
</feature>
<dbReference type="AlphaFoldDB" id="A0AAV5GN06"/>
<gene>
    <name evidence="10" type="ORF">Rhopal_003914-T1</name>
</gene>
<keyword evidence="6 7" id="KW-0472">Membrane</keyword>
<protein>
    <recommendedName>
        <fullName evidence="12">Cytosine-purine permease</fullName>
    </recommendedName>
</protein>
<evidence type="ECO:0000256" key="6">
    <source>
        <dbReference type="ARBA" id="ARBA00023136"/>
    </source>
</evidence>
<dbReference type="InterPro" id="IPR026030">
    <property type="entry name" value="Pur-cyt_permease_Fcy2/21/22"/>
</dbReference>
<evidence type="ECO:0000256" key="3">
    <source>
        <dbReference type="ARBA" id="ARBA00022448"/>
    </source>
</evidence>
<evidence type="ECO:0000313" key="11">
    <source>
        <dbReference type="Proteomes" id="UP001342314"/>
    </source>
</evidence>
<organism evidence="10 11">
    <name type="scientific">Rhodotorula paludigena</name>
    <dbReference type="NCBI Taxonomy" id="86838"/>
    <lineage>
        <taxon>Eukaryota</taxon>
        <taxon>Fungi</taxon>
        <taxon>Dikarya</taxon>
        <taxon>Basidiomycota</taxon>
        <taxon>Pucciniomycotina</taxon>
        <taxon>Microbotryomycetes</taxon>
        <taxon>Sporidiobolales</taxon>
        <taxon>Sporidiobolaceae</taxon>
        <taxon>Rhodotorula</taxon>
    </lineage>
</organism>
<dbReference type="Gene3D" id="1.10.4160.10">
    <property type="entry name" value="Hydantoin permease"/>
    <property type="match status" value="1"/>
</dbReference>
<feature type="transmembrane region" description="Helical" evidence="9">
    <location>
        <begin position="277"/>
        <end position="298"/>
    </location>
</feature>
<evidence type="ECO:0008006" key="12">
    <source>
        <dbReference type="Google" id="ProtNLM"/>
    </source>
</evidence>
<feature type="transmembrane region" description="Helical" evidence="9">
    <location>
        <begin position="357"/>
        <end position="383"/>
    </location>
</feature>
<feature type="transmembrane region" description="Helical" evidence="9">
    <location>
        <begin position="95"/>
        <end position="120"/>
    </location>
</feature>
<proteinExistence type="inferred from homology"/>